<dbReference type="RefSeq" id="WP_005314449.1">
    <property type="nucleotide sequence ID" value="NZ_JAUMJH010000015.1"/>
</dbReference>
<protein>
    <submittedName>
        <fullName evidence="1">AlpA family phage regulatory protein</fullName>
    </submittedName>
</protein>
<dbReference type="EMBL" id="JAUMJH010000015">
    <property type="protein sequence ID" value="MDO3657077.1"/>
    <property type="molecule type" value="Genomic_DNA"/>
</dbReference>
<evidence type="ECO:0000313" key="2">
    <source>
        <dbReference type="Proteomes" id="UP001168902"/>
    </source>
</evidence>
<comment type="caution">
    <text evidence="1">The sequence shown here is derived from an EMBL/GenBank/DDBJ whole genome shotgun (WGS) entry which is preliminary data.</text>
</comment>
<sequence length="77" mass="9061">MNMLTTKHQLIKRPELEQLIGLSRSSIYDRLNPKSKRYDATFPKAIKLSHSTRWRLSEVLDWIESKAALRNQHDLVS</sequence>
<dbReference type="InterPro" id="IPR010260">
    <property type="entry name" value="AlpA"/>
</dbReference>
<dbReference type="InterPro" id="IPR052931">
    <property type="entry name" value="Prophage_regulatory_activator"/>
</dbReference>
<dbReference type="Proteomes" id="UP001168902">
    <property type="component" value="Unassembled WGS sequence"/>
</dbReference>
<gene>
    <name evidence="1" type="ORF">Q3V53_07655</name>
</gene>
<keyword evidence="2" id="KW-1185">Reference proteome</keyword>
<dbReference type="PANTHER" id="PTHR36154">
    <property type="entry name" value="DNA-BINDING TRANSCRIPTIONAL ACTIVATOR ALPA"/>
    <property type="match status" value="1"/>
</dbReference>
<evidence type="ECO:0000313" key="1">
    <source>
        <dbReference type="EMBL" id="MDO3657077.1"/>
    </source>
</evidence>
<accession>A0ABT8UXB4</accession>
<dbReference type="Pfam" id="PF05930">
    <property type="entry name" value="Phage_AlpA"/>
    <property type="match status" value="1"/>
</dbReference>
<reference evidence="1 2" key="1">
    <citation type="submission" date="2023-07" db="EMBL/GenBank/DDBJ databases">
        <title>A novel proteolytic Acinetobacter species.</title>
        <authorList>
            <person name="Nemec A."/>
            <person name="Radolfova-Krizova L."/>
        </authorList>
    </citation>
    <scope>NUCLEOTIDE SEQUENCE [LARGE SCALE GENOMIC DNA]</scope>
    <source>
        <strain evidence="1 2">NIPH 1865</strain>
    </source>
</reference>
<organism evidence="1 2">
    <name type="scientific">Acinetobacter genomosp. 15BJ</name>
    <dbReference type="NCBI Taxonomy" id="106651"/>
    <lineage>
        <taxon>Bacteria</taxon>
        <taxon>Pseudomonadati</taxon>
        <taxon>Pseudomonadota</taxon>
        <taxon>Gammaproteobacteria</taxon>
        <taxon>Moraxellales</taxon>
        <taxon>Moraxellaceae</taxon>
        <taxon>Acinetobacter</taxon>
    </lineage>
</organism>
<name>A0ABT8UXB4_9GAMM</name>
<dbReference type="GeneID" id="86816149"/>
<dbReference type="PANTHER" id="PTHR36154:SF1">
    <property type="entry name" value="DNA-BINDING TRANSCRIPTIONAL ACTIVATOR ALPA"/>
    <property type="match status" value="1"/>
</dbReference>
<dbReference type="Gene3D" id="1.10.238.160">
    <property type="match status" value="1"/>
</dbReference>
<proteinExistence type="predicted"/>